<feature type="region of interest" description="Disordered" evidence="2">
    <location>
        <begin position="1062"/>
        <end position="1089"/>
    </location>
</feature>
<evidence type="ECO:0000256" key="1">
    <source>
        <dbReference type="ARBA" id="ARBA00006854"/>
    </source>
</evidence>
<name>A0A430Q530_SCHBO</name>
<dbReference type="EMBL" id="QMKO01002691">
    <property type="protein sequence ID" value="RTG82805.1"/>
    <property type="molecule type" value="Genomic_DNA"/>
</dbReference>
<keyword evidence="5" id="KW-1185">Reference proteome</keyword>
<dbReference type="Pfam" id="PF07814">
    <property type="entry name" value="WAPL"/>
    <property type="match status" value="1"/>
</dbReference>
<evidence type="ECO:0000313" key="4">
    <source>
        <dbReference type="EMBL" id="RTG82805.1"/>
    </source>
</evidence>
<feature type="region of interest" description="Disordered" evidence="2">
    <location>
        <begin position="1127"/>
        <end position="1153"/>
    </location>
</feature>
<dbReference type="InterPro" id="IPR012502">
    <property type="entry name" value="WAPL_dom"/>
</dbReference>
<feature type="compositionally biased region" description="Acidic residues" evidence="2">
    <location>
        <begin position="1208"/>
        <end position="1256"/>
    </location>
</feature>
<proteinExistence type="inferred from homology"/>
<accession>A0A430Q530</accession>
<reference evidence="4 5" key="1">
    <citation type="journal article" date="2019" name="PLoS Pathog.">
        <title>Genome sequence of the bovine parasite Schistosoma bovis Tanzania.</title>
        <authorList>
            <person name="Oey H."/>
            <person name="Zakrzewski M."/>
            <person name="Gobert G."/>
            <person name="Gravermann K."/>
            <person name="Stoye J."/>
            <person name="Jones M."/>
            <person name="Mcmanus D."/>
            <person name="Krause L."/>
        </authorList>
    </citation>
    <scope>NUCLEOTIDE SEQUENCE [LARGE SCALE GENOMIC DNA]</scope>
    <source>
        <strain evidence="4 5">TAN1997</strain>
    </source>
</reference>
<dbReference type="PANTHER" id="PTHR22100:SF13">
    <property type="entry name" value="WINGS APART-LIKE PROTEIN HOMOLOG"/>
    <property type="match status" value="1"/>
</dbReference>
<feature type="domain" description="WAPL" evidence="3">
    <location>
        <begin position="587"/>
        <end position="637"/>
    </location>
</feature>
<feature type="compositionally biased region" description="Polar residues" evidence="2">
    <location>
        <begin position="305"/>
        <end position="329"/>
    </location>
</feature>
<dbReference type="InterPro" id="IPR022771">
    <property type="entry name" value="WAPL_C"/>
</dbReference>
<feature type="compositionally biased region" description="Low complexity" evidence="2">
    <location>
        <begin position="269"/>
        <end position="278"/>
    </location>
</feature>
<dbReference type="InterPro" id="IPR039874">
    <property type="entry name" value="WAPL"/>
</dbReference>
<comment type="similarity">
    <text evidence="1">Belongs to the WAPL family.</text>
</comment>
<dbReference type="Proteomes" id="UP000290809">
    <property type="component" value="Unassembled WGS sequence"/>
</dbReference>
<dbReference type="PANTHER" id="PTHR22100">
    <property type="entry name" value="WINGS APART-LIKE PROTEIN HOMOLOG"/>
    <property type="match status" value="1"/>
</dbReference>
<sequence>MDGGRTTQQMESHNSSYVYSVHYKTYAGRSSRDIRFDQLLHTKPLSGSSSTAFSKSSVGSRKRVNVVSFVPTGEGQELVTKSPDKILSENSDSSACAGAVQANISQSFLPHSSTESVTTDSPILSYSSAHKECPSRPPNINITGNNSFGHPSDCTLDLRSIRSTNCKPDHCRSDIALTPLSSHTPTIQRVSSPISHRNVTNYHSHPVCISKPASQPKLQGLDKSQTSLVVTIPNSSLKTQAFVDISKNSRERSLPYSCPTFTLEPEIASDASASKSSSRPILSGKNKRAAYNPRSWQKEIETDDSSPTKLQKVNESSPCSQNQSQSAMESYHFSTKDTSSLVNQEDCNMKIHKNNIDNFAFDEYEEEMKNNFDALHPYKYSINDNHSVKYCDKLVEEDEDLEDDVKPWFRPASRDVSSKKLSNSTKNIKVSRTDKPLYTVLHKVKEAHVCQEQGETQHLLDDVEYLQKVNESSPCSQNQSQSAMESYHFSTKDTSSLVNQEDCNMKIHKNNIDNFAFDEYEEEMKNNFDALHPYKYSINDNHSVKYCDKLVEEDEDLEDDVKPWFRPASRDVSSKKLSNSTKNIKVSRTDKPLYTVLHKVKEAHVCQEQGETQHLLDDVEYLVDGLTDRNQVNTRALREEIVNIGFTDHLFYLSALALTSAGLLFVLSRDRDPNILDVDSLAIILKLFSAPDTNTNGSTGGGHCEISKNKEAERVRMRVRQLLDGLHQNNSKSLTPISSTCPDVVVGNNSNTIASSNQSLFSSGKRSILPPGSKTPTNSSLNTRHLQITRQLTTSDLVIESILNFGTRKAGDWFKVELRNGGGLDKVADAASDAVDYLADLDPNNTSRKPTTVWRSRTNLTGIDNFALDRLKRVCHYTRLLENMTYMNSDNQTYLVHYRDGILVKRLLTCLRVCVSHLPKSSTQQANSNSTTTNNNNVSMEKSTVNSISVLSNSNNSAYDSQTILTDCILGIFRFLVNVSHNEFASERLGACSGFLETIFDCLLKLPDRLPGTKRFDVIVLVLCLLVNMCEHCPENRTRIVYLDITKSCLKQGSPTNLKDVKYIDTYDDEEEDDDDDDDDDVNANTNTSRQVVTTSALDELIQLFLTREECARNHDFERDDDEAMAAAAARKRSEELEDFENNSKQLRPGYPNPTVEEAGLKWRLIEDRRAMNLNNRGFLGRNKKRLNRKQKCKSSVNKQRQNMGGFIDDEEDSDDVDDLDDNDGDDDCIEDDDLEENDEGDDDGDDDDDDDDDESVGSGADVEFVADTQEEQEKLAKSMSQAQQHMEDSVVAAYAD</sequence>
<feature type="compositionally biased region" description="Polar residues" evidence="2">
    <location>
        <begin position="1194"/>
        <end position="1203"/>
    </location>
</feature>
<feature type="region of interest" description="Disordered" evidence="2">
    <location>
        <begin position="269"/>
        <end position="329"/>
    </location>
</feature>
<dbReference type="InterPro" id="IPR011989">
    <property type="entry name" value="ARM-like"/>
</dbReference>
<comment type="caution">
    <text evidence="4">The sequence shown here is derived from an EMBL/GenBank/DDBJ whole genome shotgun (WGS) entry which is preliminary data.</text>
</comment>
<gene>
    <name evidence="4" type="ORF">DC041_0002057</name>
</gene>
<feature type="domain" description="WAPL" evidence="3">
    <location>
        <begin position="792"/>
        <end position="1297"/>
    </location>
</feature>
<feature type="compositionally biased region" description="Acidic residues" evidence="2">
    <location>
        <begin position="1066"/>
        <end position="1082"/>
    </location>
</feature>
<organism evidence="4 5">
    <name type="scientific">Schistosoma bovis</name>
    <name type="common">Blood fluke</name>
    <dbReference type="NCBI Taxonomy" id="6184"/>
    <lineage>
        <taxon>Eukaryota</taxon>
        <taxon>Metazoa</taxon>
        <taxon>Spiralia</taxon>
        <taxon>Lophotrochozoa</taxon>
        <taxon>Platyhelminthes</taxon>
        <taxon>Trematoda</taxon>
        <taxon>Digenea</taxon>
        <taxon>Strigeidida</taxon>
        <taxon>Schistosomatoidea</taxon>
        <taxon>Schistosomatidae</taxon>
        <taxon>Schistosoma</taxon>
    </lineage>
</organism>
<dbReference type="PROSITE" id="PS51271">
    <property type="entry name" value="WAPL"/>
    <property type="match status" value="2"/>
</dbReference>
<evidence type="ECO:0000259" key="3">
    <source>
        <dbReference type="PROSITE" id="PS51271"/>
    </source>
</evidence>
<feature type="region of interest" description="Disordered" evidence="2">
    <location>
        <begin position="1186"/>
        <end position="1297"/>
    </location>
</feature>
<evidence type="ECO:0000313" key="5">
    <source>
        <dbReference type="Proteomes" id="UP000290809"/>
    </source>
</evidence>
<dbReference type="Gene3D" id="1.25.10.10">
    <property type="entry name" value="Leucine-rich Repeat Variant"/>
    <property type="match status" value="2"/>
</dbReference>
<dbReference type="STRING" id="6184.A0A430Q530"/>
<protein>
    <recommendedName>
        <fullName evidence="3">WAPL domain-containing protein</fullName>
    </recommendedName>
</protein>
<evidence type="ECO:0000256" key="2">
    <source>
        <dbReference type="SAM" id="MobiDB-lite"/>
    </source>
</evidence>